<dbReference type="RefSeq" id="WP_164452365.1">
    <property type="nucleotide sequence ID" value="NZ_JAAIJQ010000018.1"/>
</dbReference>
<sequence length="317" mass="33963">MTEDRHAQLVSCIGAHSRPLTPDPIGIAEKTDPLLYIRAVLFDIYGCLLLSRTGRAGPTPPQSTDDIGTALSAAGWGTPKLPEPGEVADALAKHTRALAPKRGDKGGSHPEVDARAPWREVLGCLLQSSPKKLDAAAIERFLVELEARLNPVWAMPGLQDTLAGLRERGIKVGVASDAQFYTPLALEAVLGRPPEDAGLEPNACIYSYRVGAAQPSPRLYEEAMIALENEFAILSDEVLYVGPSPRDLLAAKAMGFRTALYAGNAVSARAEAGDLDGMREDPPDRTIAELRQLLDMLPMPKTTAAPSRLDLDADIDD</sequence>
<keyword evidence="2" id="KW-1185">Reference proteome</keyword>
<dbReference type="SUPFAM" id="SSF56784">
    <property type="entry name" value="HAD-like"/>
    <property type="match status" value="1"/>
</dbReference>
<dbReference type="Pfam" id="PF00702">
    <property type="entry name" value="Hydrolase"/>
    <property type="match status" value="1"/>
</dbReference>
<dbReference type="AlphaFoldDB" id="A0A6M0JWF4"/>
<accession>A0A6M0JWF4</accession>
<evidence type="ECO:0000313" key="1">
    <source>
        <dbReference type="EMBL" id="NEV61892.1"/>
    </source>
</evidence>
<keyword evidence="1" id="KW-0378">Hydrolase</keyword>
<name>A0A6M0JWF4_9GAMM</name>
<dbReference type="Gene3D" id="3.40.50.1000">
    <property type="entry name" value="HAD superfamily/HAD-like"/>
    <property type="match status" value="1"/>
</dbReference>
<proteinExistence type="predicted"/>
<dbReference type="InterPro" id="IPR023214">
    <property type="entry name" value="HAD_sf"/>
</dbReference>
<protein>
    <submittedName>
        <fullName evidence="1">HAD family hydrolase</fullName>
    </submittedName>
</protein>
<reference evidence="1 2" key="1">
    <citation type="submission" date="2020-02" db="EMBL/GenBank/DDBJ databases">
        <title>Genome sequences of Thiorhodococcus mannitoliphagus and Thiorhodococcus minor, purple sulfur photosynthetic bacteria in the gammaproteobacterial family, Chromatiaceae.</title>
        <authorList>
            <person name="Aviles F.A."/>
            <person name="Meyer T.E."/>
            <person name="Kyndt J.A."/>
        </authorList>
    </citation>
    <scope>NUCLEOTIDE SEQUENCE [LARGE SCALE GENOMIC DNA]</scope>
    <source>
        <strain evidence="1 2">DSM 11518</strain>
    </source>
</reference>
<evidence type="ECO:0000313" key="2">
    <source>
        <dbReference type="Proteomes" id="UP000483379"/>
    </source>
</evidence>
<dbReference type="GO" id="GO:0016787">
    <property type="term" value="F:hydrolase activity"/>
    <property type="evidence" value="ECO:0007669"/>
    <property type="project" value="UniProtKB-KW"/>
</dbReference>
<dbReference type="PANTHER" id="PTHR46191">
    <property type="match status" value="1"/>
</dbReference>
<comment type="caution">
    <text evidence="1">The sequence shown here is derived from an EMBL/GenBank/DDBJ whole genome shotgun (WGS) entry which is preliminary data.</text>
</comment>
<dbReference type="InterPro" id="IPR036412">
    <property type="entry name" value="HAD-like_sf"/>
</dbReference>
<dbReference type="Proteomes" id="UP000483379">
    <property type="component" value="Unassembled WGS sequence"/>
</dbReference>
<dbReference type="PANTHER" id="PTHR46191:SF2">
    <property type="entry name" value="HALOACID DEHALOGENASE-LIKE HYDROLASE DOMAIN-CONTAINING PROTEIN 3"/>
    <property type="match status" value="1"/>
</dbReference>
<dbReference type="InterPro" id="IPR051828">
    <property type="entry name" value="HAD-like_hydrolase_domain"/>
</dbReference>
<gene>
    <name evidence="1" type="ORF">G3446_08305</name>
</gene>
<dbReference type="EMBL" id="JAAIJQ010000018">
    <property type="protein sequence ID" value="NEV61892.1"/>
    <property type="molecule type" value="Genomic_DNA"/>
</dbReference>
<organism evidence="1 2">
    <name type="scientific">Thiorhodococcus minor</name>
    <dbReference type="NCBI Taxonomy" id="57489"/>
    <lineage>
        <taxon>Bacteria</taxon>
        <taxon>Pseudomonadati</taxon>
        <taxon>Pseudomonadota</taxon>
        <taxon>Gammaproteobacteria</taxon>
        <taxon>Chromatiales</taxon>
        <taxon>Chromatiaceae</taxon>
        <taxon>Thiorhodococcus</taxon>
    </lineage>
</organism>